<sequence>MSPLRTIALSLWAIMATVVHASIGSTSTHVVAPRFTISTMTSPRNATPTPSATAPGAVDALIYVRCDRFRVNEGKDAPHGNIWLDAYCHDDAGELWHSVINLNHCLQNTGGILQPLADGDFATTCWSPQLEAAPATYMIVYCYPGGNSDVLSINAEGDFECFGIRGCAWNHSSCTDKPDGVNG</sequence>
<comment type="caution">
    <text evidence="3">The sequence shown here is derived from an EMBL/GenBank/DDBJ whole genome shotgun (WGS) entry which is preliminary data.</text>
</comment>
<dbReference type="Proteomes" id="UP001480595">
    <property type="component" value="Unassembled WGS sequence"/>
</dbReference>
<organism evidence="3 4">
    <name type="scientific">Apiospora phragmitis</name>
    <dbReference type="NCBI Taxonomy" id="2905665"/>
    <lineage>
        <taxon>Eukaryota</taxon>
        <taxon>Fungi</taxon>
        <taxon>Dikarya</taxon>
        <taxon>Ascomycota</taxon>
        <taxon>Pezizomycotina</taxon>
        <taxon>Sordariomycetes</taxon>
        <taxon>Xylariomycetidae</taxon>
        <taxon>Amphisphaeriales</taxon>
        <taxon>Apiosporaceae</taxon>
        <taxon>Apiospora</taxon>
    </lineage>
</organism>
<reference evidence="3 4" key="1">
    <citation type="submission" date="2023-01" db="EMBL/GenBank/DDBJ databases">
        <title>Analysis of 21 Apiospora genomes using comparative genomics revels a genus with tremendous synthesis potential of carbohydrate active enzymes and secondary metabolites.</title>
        <authorList>
            <person name="Sorensen T."/>
        </authorList>
    </citation>
    <scope>NUCLEOTIDE SEQUENCE [LARGE SCALE GENOMIC DNA]</scope>
    <source>
        <strain evidence="3 4">CBS 135458</strain>
    </source>
</reference>
<keyword evidence="1" id="KW-0732">Signal</keyword>
<evidence type="ECO:0000256" key="1">
    <source>
        <dbReference type="SAM" id="SignalP"/>
    </source>
</evidence>
<dbReference type="Pfam" id="PF08881">
    <property type="entry name" value="CVNH"/>
    <property type="match status" value="1"/>
</dbReference>
<gene>
    <name evidence="3" type="ORF">PG994_000129</name>
</gene>
<dbReference type="EMBL" id="JAQQWL010000001">
    <property type="protein sequence ID" value="KAK8090624.1"/>
    <property type="molecule type" value="Genomic_DNA"/>
</dbReference>
<dbReference type="SUPFAM" id="SSF51322">
    <property type="entry name" value="Cyanovirin-N"/>
    <property type="match status" value="1"/>
</dbReference>
<evidence type="ECO:0000313" key="3">
    <source>
        <dbReference type="EMBL" id="KAK8090624.1"/>
    </source>
</evidence>
<proteinExistence type="predicted"/>
<dbReference type="InterPro" id="IPR036673">
    <property type="entry name" value="Cyanovirin-N_sf"/>
</dbReference>
<keyword evidence="4" id="KW-1185">Reference proteome</keyword>
<dbReference type="Gene3D" id="2.30.60.10">
    <property type="entry name" value="Cyanovirin-N"/>
    <property type="match status" value="1"/>
</dbReference>
<feature type="chain" id="PRO_5047053636" description="Cyanovirin-N domain-containing protein" evidence="1">
    <location>
        <begin position="22"/>
        <end position="183"/>
    </location>
</feature>
<accession>A0ABR1X5E5</accession>
<dbReference type="InterPro" id="IPR011058">
    <property type="entry name" value="Cyanovirin-N"/>
</dbReference>
<name>A0ABR1X5E5_9PEZI</name>
<protein>
    <recommendedName>
        <fullName evidence="2">Cyanovirin-N domain-containing protein</fullName>
    </recommendedName>
</protein>
<evidence type="ECO:0000259" key="2">
    <source>
        <dbReference type="Pfam" id="PF08881"/>
    </source>
</evidence>
<evidence type="ECO:0000313" key="4">
    <source>
        <dbReference type="Proteomes" id="UP001480595"/>
    </source>
</evidence>
<dbReference type="RefSeq" id="XP_066722170.1">
    <property type="nucleotide sequence ID" value="XM_066851538.1"/>
</dbReference>
<dbReference type="GeneID" id="92084601"/>
<feature type="signal peptide" evidence="1">
    <location>
        <begin position="1"/>
        <end position="21"/>
    </location>
</feature>
<feature type="domain" description="Cyanovirin-N" evidence="2">
    <location>
        <begin position="79"/>
        <end position="134"/>
    </location>
</feature>